<dbReference type="NCBIfam" id="NF041438">
    <property type="entry name" value="SepM_fam_S16"/>
    <property type="match status" value="1"/>
</dbReference>
<reference evidence="3 4" key="1">
    <citation type="submission" date="2023-07" db="EMBL/GenBank/DDBJ databases">
        <title>Genomic Encyclopedia of Type Strains, Phase IV (KMG-IV): sequencing the most valuable type-strain genomes for metagenomic binning, comparative biology and taxonomic classification.</title>
        <authorList>
            <person name="Goeker M."/>
        </authorList>
    </citation>
    <scope>NUCLEOTIDE SEQUENCE [LARGE SCALE GENOMIC DNA]</scope>
    <source>
        <strain evidence="3 4">DSM 19154</strain>
    </source>
</reference>
<dbReference type="Gene3D" id="2.30.42.10">
    <property type="match status" value="1"/>
</dbReference>
<name>A0ABT9YF55_9BACI</name>
<dbReference type="InterPro" id="IPR027065">
    <property type="entry name" value="Lon_Prtase"/>
</dbReference>
<proteinExistence type="predicted"/>
<dbReference type="PANTHER" id="PTHR10046">
    <property type="entry name" value="ATP DEPENDENT LON PROTEASE FAMILY MEMBER"/>
    <property type="match status" value="1"/>
</dbReference>
<keyword evidence="1" id="KW-0812">Transmembrane</keyword>
<keyword evidence="1" id="KW-1133">Transmembrane helix</keyword>
<dbReference type="PROSITE" id="PS50106">
    <property type="entry name" value="PDZ"/>
    <property type="match status" value="1"/>
</dbReference>
<dbReference type="RefSeq" id="WP_306980891.1">
    <property type="nucleotide sequence ID" value="NZ_JAUSUA010000001.1"/>
</dbReference>
<dbReference type="Pfam" id="PF13180">
    <property type="entry name" value="PDZ_2"/>
    <property type="match status" value="1"/>
</dbReference>
<comment type="caution">
    <text evidence="3">The sequence shown here is derived from an EMBL/GenBank/DDBJ whole genome shotgun (WGS) entry which is preliminary data.</text>
</comment>
<dbReference type="InterPro" id="IPR001478">
    <property type="entry name" value="PDZ"/>
</dbReference>
<dbReference type="InterPro" id="IPR036034">
    <property type="entry name" value="PDZ_sf"/>
</dbReference>
<evidence type="ECO:0000259" key="2">
    <source>
        <dbReference type="PROSITE" id="PS50106"/>
    </source>
</evidence>
<accession>A0ABT9YF55</accession>
<dbReference type="InterPro" id="IPR014721">
    <property type="entry name" value="Ribsml_uS5_D2-typ_fold_subgr"/>
</dbReference>
<dbReference type="InterPro" id="IPR008269">
    <property type="entry name" value="Lon_proteolytic"/>
</dbReference>
<dbReference type="Pfam" id="PF05362">
    <property type="entry name" value="Lon_C"/>
    <property type="match status" value="1"/>
</dbReference>
<gene>
    <name evidence="3" type="ORF">J2S05_001236</name>
</gene>
<dbReference type="Proteomes" id="UP001225034">
    <property type="component" value="Unassembled WGS sequence"/>
</dbReference>
<keyword evidence="1" id="KW-0472">Membrane</keyword>
<feature type="transmembrane region" description="Helical" evidence="1">
    <location>
        <begin position="12"/>
        <end position="32"/>
    </location>
</feature>
<keyword evidence="4" id="KW-1185">Reference proteome</keyword>
<evidence type="ECO:0000256" key="1">
    <source>
        <dbReference type="SAM" id="Phobius"/>
    </source>
</evidence>
<dbReference type="SUPFAM" id="SSF50156">
    <property type="entry name" value="PDZ domain-like"/>
    <property type="match status" value="1"/>
</dbReference>
<evidence type="ECO:0000313" key="3">
    <source>
        <dbReference type="EMBL" id="MDQ0206462.1"/>
    </source>
</evidence>
<feature type="domain" description="PDZ" evidence="2">
    <location>
        <begin position="133"/>
        <end position="185"/>
    </location>
</feature>
<dbReference type="EMBL" id="JAUSUA010000001">
    <property type="protein sequence ID" value="MDQ0206462.1"/>
    <property type="molecule type" value="Genomic_DNA"/>
</dbReference>
<protein>
    <submittedName>
        <fullName evidence="3">PDZ domain-containing protein</fullName>
    </submittedName>
</protein>
<organism evidence="3 4">
    <name type="scientific">Alkalicoccobacillus murimartini</name>
    <dbReference type="NCBI Taxonomy" id="171685"/>
    <lineage>
        <taxon>Bacteria</taxon>
        <taxon>Bacillati</taxon>
        <taxon>Bacillota</taxon>
        <taxon>Bacilli</taxon>
        <taxon>Bacillales</taxon>
        <taxon>Bacillaceae</taxon>
        <taxon>Alkalicoccobacillus</taxon>
    </lineage>
</organism>
<dbReference type="Gene3D" id="3.30.230.10">
    <property type="match status" value="1"/>
</dbReference>
<dbReference type="InterPro" id="IPR020568">
    <property type="entry name" value="Ribosomal_Su5_D2-typ_SF"/>
</dbReference>
<evidence type="ECO:0000313" key="4">
    <source>
        <dbReference type="Proteomes" id="UP001225034"/>
    </source>
</evidence>
<sequence length="351" mass="38579">MSEPRKPFFKMRYLLIFIAIFLLNFIQLPYYYSQPGIAQELEDVISVEGTNGIEEGGFMLTTIELAKATPMYYAWSFFSSYRHIIPEEQVRGADETDSDYHERQSLLMSNSQEMAKIAAYEHADADVTYEYHGVLITTLMEGMPAVEKLEVGDLVTAINGEPVHTAEDLLDLLSGYAEDDQVELLIVRDGETIEVELGFSEFPEEYNVEDGRVGLGILSPITDRDVTYSPNVTIDETEIGGPSAGLMYSLEIYNQLVPEDITHGYLIAGTGTINDEGIVGPIGGASQKVVAADKAGAVYFFAPNVGGGQGETNYEEAKAAAEDIGTEMQVIPVESLEDALLFLEELSDQES</sequence>
<dbReference type="SMART" id="SM00228">
    <property type="entry name" value="PDZ"/>
    <property type="match status" value="1"/>
</dbReference>
<dbReference type="SUPFAM" id="SSF54211">
    <property type="entry name" value="Ribosomal protein S5 domain 2-like"/>
    <property type="match status" value="1"/>
</dbReference>